<dbReference type="PROSITE" id="PS50082">
    <property type="entry name" value="WD_REPEATS_2"/>
    <property type="match status" value="3"/>
</dbReference>
<sequence>MASINTSTTHFLPEVKPQQGEMTLEAAEILRLIAAHLTECGLSHTSRVLQQESGIGAAGCIRAVHSNLKAWALRGEWGTILESLATLDKAKCCKTIVMTTNHTTTNNNNTTAESILEHLLADVHEMAILELAAAGDMALAYATLRLVEDDLDKLPAASSHDNNSNTNNNKKTNEYNLSRKRDLEQRLAALVSLRSAAATADNNNNDLPPNFYGSSNRTKQERRDDIGTRLTETIPMVPKSRLTSLLQQALKWQAYTGLLPRIRNHWSHQEEEDIVTMATANDDITSNTNDNNINKKRPKKRKRKVFDLVLGEVEMDAVMVGDTPLEDAVPLDPIPSKPYTTIKFGKKATAESALFCPDQVVADAPATTTFSLVTGSSDGLVELYDAHDKYNSLRMDLKYQQEDELMGHDLGTSVLAMAVTADGTMLATGNTKGVAKIWNIATGKCLRTIPAHDAPITCLAFAPDMAHILTAGHDANCREFGLRTSRMLKEFRGHSSYIYTCQYVLRKGGQQLNVVTSSADGTVRIWSAKTLQVIRALRPVSLGDVLSAVKTSVTVNQQSDLTSGGSPAIHSVLYLHTPADTMIIVPRGKRAFLVNFQGTVLRTFDDDTGKVFVAATVSPSNHWLYCVTEEGICCVFDIASGKLEKSIRSFGEETTSKSKDGGVRAEITQLVHHPQKGILAAFSNNKGQKKGQLVLWK</sequence>
<feature type="repeat" description="WD" evidence="4">
    <location>
        <begin position="514"/>
        <end position="536"/>
    </location>
</feature>
<dbReference type="Gene3D" id="2.130.10.10">
    <property type="entry name" value="YVTN repeat-like/Quinoprotein amine dehydrogenase"/>
    <property type="match status" value="1"/>
</dbReference>
<feature type="repeat" description="WD" evidence="4">
    <location>
        <begin position="449"/>
        <end position="490"/>
    </location>
</feature>
<dbReference type="InterPro" id="IPR001680">
    <property type="entry name" value="WD40_rpt"/>
</dbReference>
<dbReference type="InterPro" id="IPR045184">
    <property type="entry name" value="SMU1"/>
</dbReference>
<evidence type="ECO:0000313" key="6">
    <source>
        <dbReference type="EMBL" id="CAB9499007.1"/>
    </source>
</evidence>
<dbReference type="InterPro" id="IPR015943">
    <property type="entry name" value="WD40/YVTN_repeat-like_dom_sf"/>
</dbReference>
<evidence type="ECO:0000256" key="4">
    <source>
        <dbReference type="PROSITE-ProRule" id="PRU00221"/>
    </source>
</evidence>
<keyword evidence="1" id="KW-0507">mRNA processing</keyword>
<dbReference type="PANTHER" id="PTHR22848">
    <property type="entry name" value="WD40 REPEAT PROTEIN"/>
    <property type="match status" value="1"/>
</dbReference>
<feature type="region of interest" description="Disordered" evidence="5">
    <location>
        <begin position="200"/>
        <end position="223"/>
    </location>
</feature>
<dbReference type="OrthoDB" id="538223at2759"/>
<feature type="region of interest" description="Disordered" evidence="5">
    <location>
        <begin position="156"/>
        <end position="179"/>
    </location>
</feature>
<dbReference type="InterPro" id="IPR036322">
    <property type="entry name" value="WD40_repeat_dom_sf"/>
</dbReference>
<dbReference type="Pfam" id="PF00400">
    <property type="entry name" value="WD40"/>
    <property type="match status" value="3"/>
</dbReference>
<keyword evidence="2" id="KW-0508">mRNA splicing</keyword>
<evidence type="ECO:0000256" key="3">
    <source>
        <dbReference type="ARBA" id="ARBA00025801"/>
    </source>
</evidence>
<dbReference type="AlphaFoldDB" id="A0A9N8D9F8"/>
<dbReference type="PROSITE" id="PS50896">
    <property type="entry name" value="LISH"/>
    <property type="match status" value="1"/>
</dbReference>
<keyword evidence="7" id="KW-1185">Reference proteome</keyword>
<evidence type="ECO:0000256" key="2">
    <source>
        <dbReference type="ARBA" id="ARBA00023187"/>
    </source>
</evidence>
<dbReference type="SMART" id="SM00320">
    <property type="entry name" value="WD40"/>
    <property type="match status" value="5"/>
</dbReference>
<name>A0A9N8D9F8_9STRA</name>
<evidence type="ECO:0000256" key="5">
    <source>
        <dbReference type="SAM" id="MobiDB-lite"/>
    </source>
</evidence>
<dbReference type="EMBL" id="CAICTM010000050">
    <property type="protein sequence ID" value="CAB9499007.1"/>
    <property type="molecule type" value="Genomic_DNA"/>
</dbReference>
<comment type="similarity">
    <text evidence="3">Belongs to the WD repeat SMU1 family.</text>
</comment>
<accession>A0A9N8D9F8</accession>
<keyword evidence="4" id="KW-0853">WD repeat</keyword>
<dbReference type="SUPFAM" id="SSF50978">
    <property type="entry name" value="WD40 repeat-like"/>
    <property type="match status" value="1"/>
</dbReference>
<protein>
    <submittedName>
        <fullName evidence="6">Repeat-containing protein SMU1</fullName>
    </submittedName>
</protein>
<dbReference type="Proteomes" id="UP001153069">
    <property type="component" value="Unassembled WGS sequence"/>
</dbReference>
<organism evidence="6 7">
    <name type="scientific">Seminavis robusta</name>
    <dbReference type="NCBI Taxonomy" id="568900"/>
    <lineage>
        <taxon>Eukaryota</taxon>
        <taxon>Sar</taxon>
        <taxon>Stramenopiles</taxon>
        <taxon>Ochrophyta</taxon>
        <taxon>Bacillariophyta</taxon>
        <taxon>Bacillariophyceae</taxon>
        <taxon>Bacillariophycidae</taxon>
        <taxon>Naviculales</taxon>
        <taxon>Naviculaceae</taxon>
        <taxon>Seminavis</taxon>
    </lineage>
</organism>
<comment type="caution">
    <text evidence="6">The sequence shown here is derived from an EMBL/GenBank/DDBJ whole genome shotgun (WGS) entry which is preliminary data.</text>
</comment>
<reference evidence="6" key="1">
    <citation type="submission" date="2020-06" db="EMBL/GenBank/DDBJ databases">
        <authorList>
            <consortium name="Plant Systems Biology data submission"/>
        </authorList>
    </citation>
    <scope>NUCLEOTIDE SEQUENCE</scope>
    <source>
        <strain evidence="6">D6</strain>
    </source>
</reference>
<dbReference type="GO" id="GO:0000398">
    <property type="term" value="P:mRNA splicing, via spliceosome"/>
    <property type="evidence" value="ECO:0007669"/>
    <property type="project" value="InterPro"/>
</dbReference>
<proteinExistence type="inferred from homology"/>
<feature type="repeat" description="WD" evidence="4">
    <location>
        <begin position="414"/>
        <end position="448"/>
    </location>
</feature>
<dbReference type="SMART" id="SM00667">
    <property type="entry name" value="LisH"/>
    <property type="match status" value="1"/>
</dbReference>
<evidence type="ECO:0000256" key="1">
    <source>
        <dbReference type="ARBA" id="ARBA00022664"/>
    </source>
</evidence>
<gene>
    <name evidence="6" type="ORF">SEMRO_50_G029250.1</name>
</gene>
<dbReference type="InterPro" id="IPR006594">
    <property type="entry name" value="LisH"/>
</dbReference>
<evidence type="ECO:0000313" key="7">
    <source>
        <dbReference type="Proteomes" id="UP001153069"/>
    </source>
</evidence>